<dbReference type="Pfam" id="PF01535">
    <property type="entry name" value="PPR"/>
    <property type="match status" value="4"/>
</dbReference>
<evidence type="ECO:0000256" key="2">
    <source>
        <dbReference type="ARBA" id="ARBA00006643"/>
    </source>
</evidence>
<dbReference type="Proteomes" id="UP000243975">
    <property type="component" value="Unassembled WGS sequence"/>
</dbReference>
<proteinExistence type="inferred from homology"/>
<feature type="repeat" description="PPR" evidence="6">
    <location>
        <begin position="405"/>
        <end position="439"/>
    </location>
</feature>
<dbReference type="OMA" id="HAYSRCG"/>
<accession>A0A103XWP4</accession>
<feature type="repeat" description="PPR" evidence="6">
    <location>
        <begin position="223"/>
        <end position="253"/>
    </location>
</feature>
<evidence type="ECO:0000256" key="1">
    <source>
        <dbReference type="ARBA" id="ARBA00004173"/>
    </source>
</evidence>
<evidence type="ECO:0000256" key="3">
    <source>
        <dbReference type="ARBA" id="ARBA00022737"/>
    </source>
</evidence>
<evidence type="ECO:0000256" key="6">
    <source>
        <dbReference type="PROSITE-ProRule" id="PRU00708"/>
    </source>
</evidence>
<dbReference type="FunFam" id="1.25.40.10:FF:000501">
    <property type="entry name" value="Putative pentatricopeptide repeat-containing protein mitochondrial"/>
    <property type="match status" value="1"/>
</dbReference>
<dbReference type="InterPro" id="IPR046960">
    <property type="entry name" value="PPR_At4g14850-like_plant"/>
</dbReference>
<dbReference type="InterPro" id="IPR011990">
    <property type="entry name" value="TPR-like_helical_dom_sf"/>
</dbReference>
<dbReference type="PANTHER" id="PTHR24015:SF548">
    <property type="entry name" value="OS08G0340900 PROTEIN"/>
    <property type="match status" value="1"/>
</dbReference>
<keyword evidence="3" id="KW-0677">Repeat</keyword>
<feature type="domain" description="DYW" evidence="7">
    <location>
        <begin position="648"/>
        <end position="733"/>
    </location>
</feature>
<dbReference type="GO" id="GO:0005739">
    <property type="term" value="C:mitochondrion"/>
    <property type="evidence" value="ECO:0007669"/>
    <property type="project" value="UniProtKB-SubCell"/>
</dbReference>
<keyword evidence="4" id="KW-0809">Transit peptide</keyword>
<dbReference type="InterPro" id="IPR046848">
    <property type="entry name" value="E_motif"/>
</dbReference>
<keyword evidence="9" id="KW-1185">Reference proteome</keyword>
<feature type="repeat" description="PPR" evidence="6">
    <location>
        <begin position="89"/>
        <end position="123"/>
    </location>
</feature>
<evidence type="ECO:0000256" key="5">
    <source>
        <dbReference type="ARBA" id="ARBA00023128"/>
    </source>
</evidence>
<dbReference type="InterPro" id="IPR032867">
    <property type="entry name" value="DYW_dom"/>
</dbReference>
<name>A0A103XWP4_CYNCS</name>
<dbReference type="GO" id="GO:0009451">
    <property type="term" value="P:RNA modification"/>
    <property type="evidence" value="ECO:0007669"/>
    <property type="project" value="InterPro"/>
</dbReference>
<dbReference type="GO" id="GO:0008270">
    <property type="term" value="F:zinc ion binding"/>
    <property type="evidence" value="ECO:0007669"/>
    <property type="project" value="InterPro"/>
</dbReference>
<dbReference type="AlphaFoldDB" id="A0A103XWP4"/>
<gene>
    <name evidence="8" type="ORF">Ccrd_023514</name>
</gene>
<dbReference type="InterPro" id="IPR002885">
    <property type="entry name" value="PPR_rpt"/>
</dbReference>
<dbReference type="PANTHER" id="PTHR24015">
    <property type="entry name" value="OS07G0578800 PROTEIN-RELATED"/>
    <property type="match status" value="1"/>
</dbReference>
<dbReference type="NCBIfam" id="TIGR00756">
    <property type="entry name" value="PPR"/>
    <property type="match status" value="3"/>
</dbReference>
<comment type="similarity">
    <text evidence="2">Belongs to the PPR family. PCMP-H subfamily.</text>
</comment>
<protein>
    <submittedName>
        <fullName evidence="8">Pentatricopeptide repeat-containing protein</fullName>
    </submittedName>
</protein>
<dbReference type="PROSITE" id="PS51375">
    <property type="entry name" value="PPR"/>
    <property type="match status" value="4"/>
</dbReference>
<dbReference type="FunFam" id="1.25.40.10:FF:001093">
    <property type="entry name" value="Pentatricopeptide repeat-containing protein At2g34400"/>
    <property type="match status" value="1"/>
</dbReference>
<dbReference type="Pfam" id="PF14432">
    <property type="entry name" value="DYW_deaminase"/>
    <property type="match status" value="1"/>
</dbReference>
<comment type="caution">
    <text evidence="8">The sequence shown here is derived from an EMBL/GenBank/DDBJ whole genome shotgun (WGS) entry which is preliminary data.</text>
</comment>
<evidence type="ECO:0000256" key="4">
    <source>
        <dbReference type="ARBA" id="ARBA00022946"/>
    </source>
</evidence>
<comment type="subcellular location">
    <subcellularLocation>
        <location evidence="1">Mitochondrion</location>
    </subcellularLocation>
</comment>
<dbReference type="EMBL" id="LEKV01003804">
    <property type="protein sequence ID" value="KVH98264.1"/>
    <property type="molecule type" value="Genomic_DNA"/>
</dbReference>
<dbReference type="Gene3D" id="1.25.40.10">
    <property type="entry name" value="Tetratricopeptide repeat domain"/>
    <property type="match status" value="5"/>
</dbReference>
<evidence type="ECO:0000313" key="8">
    <source>
        <dbReference type="EMBL" id="KVH98264.1"/>
    </source>
</evidence>
<dbReference type="Gramene" id="KVH98264">
    <property type="protein sequence ID" value="KVH98264"/>
    <property type="gene ID" value="Ccrd_023514"/>
</dbReference>
<keyword evidence="5" id="KW-0496">Mitochondrion</keyword>
<dbReference type="Pfam" id="PF13041">
    <property type="entry name" value="PPR_2"/>
    <property type="match status" value="1"/>
</dbReference>
<evidence type="ECO:0000259" key="7">
    <source>
        <dbReference type="Pfam" id="PF14432"/>
    </source>
</evidence>
<sequence length="754" mass="85586">MFNLRHLRFSPAFTSSASAYLNFHENLSLCLTKGHLDEALTLFYTSNFSHTQQTYADLLHACARHGCLSQGQALHHHMLNTHNRNGLQNLYVTNHLINMYAKCGCLEYARKVFDEMGERNIVSWTALISGYSQFDRREESCGMFSEMLADCRPNEFAYASVLSCCDCEFGKQVHGHSLKTCFDAYTYVANALITMYSKNDDKSVCKDEPLEAWMVFKFLKFRNLVTWNSMIAAFQTRGKWEEAVNLFLTMRHDCNISFDRATLLSVFSSLLMVRDDGDDAIAECLKFCSQVHCLAIKTWFISEIEVITTLIKAYADLGVEIPDLYSLFLETRGRRDIVSWTAFITIFAERVPEESLRFFSELCQEGLIPDRHTYSIVLKACAGLVTNRPTLAIHSQILKHGFENDTVLANTLIHAYGRSGSLIESVKVFDTILNKDIVSWNSMIKIYGLHGQPRNALKCFAEMNVAPDATTFVALLSACSHAGLVEEGTKVFETMSKTYGIVHQIDHYACMVDILGRSGRILDAQKLINEMPMEPDSVIWSSMLAACRKHGETDLAELAATKLQDLDPKNSLGYVLMSNIHCLAGTFDESVDIRNQMEGFGVKKNRGLSWTEIGTRVHEFAAGGVHHPQREVIFTDLEELVKELKGLGYVPETNLAMRDVEEEDKNRELSHHSEKLAFVFALKHHESNPFSAIRIVKNIRICVDCHNFMKFASELVGREIIVRDSNRFHHFKERDQHLGMQIGTVPTPYQGYRH</sequence>
<organism evidence="8 9">
    <name type="scientific">Cynara cardunculus var. scolymus</name>
    <name type="common">Globe artichoke</name>
    <name type="synonym">Cynara scolymus</name>
    <dbReference type="NCBI Taxonomy" id="59895"/>
    <lineage>
        <taxon>Eukaryota</taxon>
        <taxon>Viridiplantae</taxon>
        <taxon>Streptophyta</taxon>
        <taxon>Embryophyta</taxon>
        <taxon>Tracheophyta</taxon>
        <taxon>Spermatophyta</taxon>
        <taxon>Magnoliopsida</taxon>
        <taxon>eudicotyledons</taxon>
        <taxon>Gunneridae</taxon>
        <taxon>Pentapetalae</taxon>
        <taxon>asterids</taxon>
        <taxon>campanulids</taxon>
        <taxon>Asterales</taxon>
        <taxon>Asteraceae</taxon>
        <taxon>Carduoideae</taxon>
        <taxon>Cardueae</taxon>
        <taxon>Carduinae</taxon>
        <taxon>Cynara</taxon>
    </lineage>
</organism>
<reference evidence="8 9" key="1">
    <citation type="journal article" date="2016" name="Sci. Rep.">
        <title>The genome sequence of the outbreeding globe artichoke constructed de novo incorporating a phase-aware low-pass sequencing strategy of F1 progeny.</title>
        <authorList>
            <person name="Scaglione D."/>
            <person name="Reyes-Chin-Wo S."/>
            <person name="Acquadro A."/>
            <person name="Froenicke L."/>
            <person name="Portis E."/>
            <person name="Beitel C."/>
            <person name="Tirone M."/>
            <person name="Mauro R."/>
            <person name="Lo Monaco A."/>
            <person name="Mauromicale G."/>
            <person name="Faccioli P."/>
            <person name="Cattivelli L."/>
            <person name="Rieseberg L."/>
            <person name="Michelmore R."/>
            <person name="Lanteri S."/>
        </authorList>
    </citation>
    <scope>NUCLEOTIDE SEQUENCE [LARGE SCALE GENOMIC DNA]</scope>
    <source>
        <strain evidence="8">2C</strain>
    </source>
</reference>
<dbReference type="GO" id="GO:0003723">
    <property type="term" value="F:RNA binding"/>
    <property type="evidence" value="ECO:0007669"/>
    <property type="project" value="InterPro"/>
</dbReference>
<dbReference type="Pfam" id="PF20431">
    <property type="entry name" value="E_motif"/>
    <property type="match status" value="1"/>
</dbReference>
<evidence type="ECO:0000313" key="9">
    <source>
        <dbReference type="Proteomes" id="UP000243975"/>
    </source>
</evidence>
<feature type="repeat" description="PPR" evidence="6">
    <location>
        <begin position="468"/>
        <end position="498"/>
    </location>
</feature>